<keyword evidence="3" id="KW-1185">Reference proteome</keyword>
<protein>
    <submittedName>
        <fullName evidence="2">Fe-S cluster assembly protein SufD</fullName>
    </submittedName>
</protein>
<evidence type="ECO:0000313" key="2">
    <source>
        <dbReference type="EMBL" id="MBB5183589.1"/>
    </source>
</evidence>
<dbReference type="InterPro" id="IPR000825">
    <property type="entry name" value="SUF_FeS_clus_asmbl_SufBD_core"/>
</dbReference>
<feature type="domain" description="SUF system FeS cluster assembly SufBD core" evidence="1">
    <location>
        <begin position="46"/>
        <end position="233"/>
    </location>
</feature>
<dbReference type="EMBL" id="JACHHK010000006">
    <property type="protein sequence ID" value="MBB5183589.1"/>
    <property type="molecule type" value="Genomic_DNA"/>
</dbReference>
<dbReference type="InterPro" id="IPR055346">
    <property type="entry name" value="Fe-S_cluster_assembly_SufBD"/>
</dbReference>
<organism evidence="2 3">
    <name type="scientific">Catenisphaera adipataccumulans</name>
    <dbReference type="NCBI Taxonomy" id="700500"/>
    <lineage>
        <taxon>Bacteria</taxon>
        <taxon>Bacillati</taxon>
        <taxon>Bacillota</taxon>
        <taxon>Erysipelotrichia</taxon>
        <taxon>Erysipelotrichales</taxon>
        <taxon>Erysipelotrichaceae</taxon>
        <taxon>Catenisphaera</taxon>
    </lineage>
</organism>
<accession>A0A7W8D076</accession>
<comment type="caution">
    <text evidence="2">The sequence shown here is derived from an EMBL/GenBank/DDBJ whole genome shotgun (WGS) entry which is preliminary data.</text>
</comment>
<dbReference type="RefSeq" id="WP_183328888.1">
    <property type="nucleotide sequence ID" value="NZ_JACHHK010000006.1"/>
</dbReference>
<proteinExistence type="predicted"/>
<sequence length="269" mass="29980">METILKETFARTISVSGSLENDPIVAPQAQGTFFITLKPDAKALKLNITMQEESHLQLFIYNQAESAADVDIRIEMQKDAVCRMGLLDLQNAPLHWNQLVELQNEGADFEILSGQLCMADQKKTGDLEVRHTAGHTHGEIRNFAVLLDRGNYEMVANGNIEKNCPEAQSHQATRVLTLGEDHTAKVIPLLLIDENEVKASHALTIGQPDEEQLYYLQSRGLTTKQAIGLLSVGYFLPVLDMIEDQDLHDRIRAEMESKVGLNGRTSDTE</sequence>
<reference evidence="2 3" key="1">
    <citation type="submission" date="2020-08" db="EMBL/GenBank/DDBJ databases">
        <title>Genomic Encyclopedia of Type Strains, Phase IV (KMG-IV): sequencing the most valuable type-strain genomes for metagenomic binning, comparative biology and taxonomic classification.</title>
        <authorList>
            <person name="Goeker M."/>
        </authorList>
    </citation>
    <scope>NUCLEOTIDE SEQUENCE [LARGE SCALE GENOMIC DNA]</scope>
    <source>
        <strain evidence="2 3">DSM 25799</strain>
    </source>
</reference>
<dbReference type="PANTHER" id="PTHR43575">
    <property type="entry name" value="PROTEIN ABCI7, CHLOROPLASTIC"/>
    <property type="match status" value="1"/>
</dbReference>
<dbReference type="PANTHER" id="PTHR43575:SF1">
    <property type="entry name" value="PROTEIN ABCI7, CHLOROPLASTIC"/>
    <property type="match status" value="1"/>
</dbReference>
<name>A0A7W8D076_9FIRM</name>
<dbReference type="InterPro" id="IPR037284">
    <property type="entry name" value="SUF_FeS_clus_asmbl_SufBD_sf"/>
</dbReference>
<evidence type="ECO:0000313" key="3">
    <source>
        <dbReference type="Proteomes" id="UP000539953"/>
    </source>
</evidence>
<dbReference type="SUPFAM" id="SSF101960">
    <property type="entry name" value="Stabilizer of iron transporter SufD"/>
    <property type="match status" value="1"/>
</dbReference>
<dbReference type="GO" id="GO:0016226">
    <property type="term" value="P:iron-sulfur cluster assembly"/>
    <property type="evidence" value="ECO:0007669"/>
    <property type="project" value="InterPro"/>
</dbReference>
<gene>
    <name evidence="2" type="ORF">HNQ47_001624</name>
</gene>
<dbReference type="AlphaFoldDB" id="A0A7W8D076"/>
<dbReference type="Proteomes" id="UP000539953">
    <property type="component" value="Unassembled WGS sequence"/>
</dbReference>
<dbReference type="Pfam" id="PF01458">
    <property type="entry name" value="SUFBD_core"/>
    <property type="match status" value="1"/>
</dbReference>
<evidence type="ECO:0000259" key="1">
    <source>
        <dbReference type="Pfam" id="PF01458"/>
    </source>
</evidence>